<organism evidence="6 7">
    <name type="scientific">Ureibacillus yapensis</name>
    <dbReference type="NCBI Taxonomy" id="2304605"/>
    <lineage>
        <taxon>Bacteria</taxon>
        <taxon>Bacillati</taxon>
        <taxon>Bacillota</taxon>
        <taxon>Bacilli</taxon>
        <taxon>Bacillales</taxon>
        <taxon>Caryophanaceae</taxon>
        <taxon>Ureibacillus</taxon>
    </lineage>
</organism>
<keyword evidence="7" id="KW-1185">Reference proteome</keyword>
<reference evidence="6 7" key="1">
    <citation type="submission" date="2018-08" db="EMBL/GenBank/DDBJ databases">
        <title>Lysinibacillus sp. YLB-03 draft genome sequence.</title>
        <authorList>
            <person name="Yu L."/>
        </authorList>
    </citation>
    <scope>NUCLEOTIDE SEQUENCE [LARGE SCALE GENOMIC DNA]</scope>
    <source>
        <strain evidence="6 7">YLB-03</strain>
    </source>
</reference>
<dbReference type="GO" id="GO:0016853">
    <property type="term" value="F:isomerase activity"/>
    <property type="evidence" value="ECO:0007669"/>
    <property type="project" value="UniProtKB-UniRule"/>
</dbReference>
<dbReference type="RefSeq" id="WP_118875386.1">
    <property type="nucleotide sequence ID" value="NZ_QWEI01000002.1"/>
</dbReference>
<dbReference type="EC" id="5.3.2.-" evidence="4"/>
<dbReference type="EMBL" id="QWEI01000002">
    <property type="protein sequence ID" value="RHW38352.1"/>
    <property type="molecule type" value="Genomic_DNA"/>
</dbReference>
<evidence type="ECO:0000313" key="6">
    <source>
        <dbReference type="EMBL" id="RHW38352.1"/>
    </source>
</evidence>
<evidence type="ECO:0000256" key="3">
    <source>
        <dbReference type="PIRSR" id="PIRSR618191-1"/>
    </source>
</evidence>
<dbReference type="Gene3D" id="3.30.429.10">
    <property type="entry name" value="Macrophage Migration Inhibitory Factor"/>
    <property type="match status" value="1"/>
</dbReference>
<feature type="domain" description="4-oxalocrotonate tautomerase-like" evidence="5">
    <location>
        <begin position="2"/>
        <end position="60"/>
    </location>
</feature>
<evidence type="ECO:0000259" key="5">
    <source>
        <dbReference type="Pfam" id="PF01361"/>
    </source>
</evidence>
<evidence type="ECO:0000256" key="4">
    <source>
        <dbReference type="RuleBase" id="RU362032"/>
    </source>
</evidence>
<dbReference type="PANTHER" id="PTHR35530:SF1">
    <property type="entry name" value="2-HYDROXYMUCONATE TAUTOMERASE"/>
    <property type="match status" value="1"/>
</dbReference>
<gene>
    <name evidence="6" type="ORF">D1B33_05565</name>
</gene>
<dbReference type="PANTHER" id="PTHR35530">
    <property type="entry name" value="TAUTOMERASE-RELATED"/>
    <property type="match status" value="1"/>
</dbReference>
<name>A0A396SB45_9BACL</name>
<keyword evidence="2 4" id="KW-0413">Isomerase</keyword>
<protein>
    <recommendedName>
        <fullName evidence="4">Tautomerase</fullName>
        <ecNumber evidence="4">5.3.2.-</ecNumber>
    </recommendedName>
</protein>
<dbReference type="InterPro" id="IPR004370">
    <property type="entry name" value="4-OT-like_dom"/>
</dbReference>
<dbReference type="AlphaFoldDB" id="A0A396SB45"/>
<dbReference type="InterPro" id="IPR014347">
    <property type="entry name" value="Tautomerase/MIF_sf"/>
</dbReference>
<accession>A0A396SB45</accession>
<dbReference type="NCBIfam" id="TIGR00013">
    <property type="entry name" value="taut"/>
    <property type="match status" value="1"/>
</dbReference>
<dbReference type="Proteomes" id="UP000265692">
    <property type="component" value="Unassembled WGS sequence"/>
</dbReference>
<dbReference type="SUPFAM" id="SSF55331">
    <property type="entry name" value="Tautomerase/MIF"/>
    <property type="match status" value="1"/>
</dbReference>
<proteinExistence type="inferred from homology"/>
<comment type="caution">
    <text evidence="6">The sequence shown here is derived from an EMBL/GenBank/DDBJ whole genome shotgun (WGS) entry which is preliminary data.</text>
</comment>
<feature type="active site" description="Proton acceptor; via imino nitrogen" evidence="3">
    <location>
        <position position="2"/>
    </location>
</feature>
<evidence type="ECO:0000313" key="7">
    <source>
        <dbReference type="Proteomes" id="UP000265692"/>
    </source>
</evidence>
<dbReference type="NCBIfam" id="NF002524">
    <property type="entry name" value="PRK01964.1"/>
    <property type="match status" value="1"/>
</dbReference>
<comment type="similarity">
    <text evidence="1 4">Belongs to the 4-oxalocrotonate tautomerase family.</text>
</comment>
<sequence length="62" mass="6763">MPIIQLQILEGRSNEKIAEAIKNVSNTVSETLDVPIESVRVIVTEVPKTHWGKAGEPIAAIQ</sequence>
<evidence type="ECO:0000256" key="2">
    <source>
        <dbReference type="ARBA" id="ARBA00023235"/>
    </source>
</evidence>
<dbReference type="Pfam" id="PF01361">
    <property type="entry name" value="Tautomerase"/>
    <property type="match status" value="1"/>
</dbReference>
<dbReference type="InterPro" id="IPR018191">
    <property type="entry name" value="4-OT"/>
</dbReference>
<evidence type="ECO:0000256" key="1">
    <source>
        <dbReference type="ARBA" id="ARBA00006723"/>
    </source>
</evidence>
<dbReference type="OrthoDB" id="9804765at2"/>